<dbReference type="InParanoid" id="A0A5J5EMD5"/>
<dbReference type="AlphaFoldDB" id="A0A5J5EMD5"/>
<feature type="region of interest" description="Disordered" evidence="1">
    <location>
        <begin position="1"/>
        <end position="26"/>
    </location>
</feature>
<dbReference type="EMBL" id="VXIS01000194">
    <property type="protein sequence ID" value="KAA8897738.1"/>
    <property type="molecule type" value="Genomic_DNA"/>
</dbReference>
<dbReference type="OrthoDB" id="4526194at2759"/>
<organism evidence="2 3">
    <name type="scientific">Sphaerosporella brunnea</name>
    <dbReference type="NCBI Taxonomy" id="1250544"/>
    <lineage>
        <taxon>Eukaryota</taxon>
        <taxon>Fungi</taxon>
        <taxon>Dikarya</taxon>
        <taxon>Ascomycota</taxon>
        <taxon>Pezizomycotina</taxon>
        <taxon>Pezizomycetes</taxon>
        <taxon>Pezizales</taxon>
        <taxon>Pyronemataceae</taxon>
        <taxon>Sphaerosporella</taxon>
    </lineage>
</organism>
<name>A0A5J5EMD5_9PEZI</name>
<sequence length="719" mass="77526">MAKCRRARSKAYRKQKKLKSQTKKLEENANSLKKKLSFLDPLDIPSRDQLDAEIPSEDLLEGIDSRALWSRGDRHPNLPSVQTDYVIRALSMLEAVWNLHDVHGSPPLRDVSTGDELVNRLRTLVEQVPLEALPEEFVSWVSEAAAAGPGTREELSDASLAIHREILGFLLTVGAKTFGPIGTAGLRFYTAILAWDALATKLSILRPDDIRNADGSPYYIFVSGGSSGRAAVPAGFVPRMVPDIKPSPATAALVQQVHRRSAAILEQQQRSSSQFSFTVVGFGFSSSFCVPLIRIWTPNHRRLEFFDGLTVPSAVGDAALIQIRATPPAPPPPPPPPPPPSPAKIPTTGLPRLDGRFPNRDRALGLLFGDATAGSAQRSKRLNHFANLLAPYASRPYVPLRHGSNISAVSGEERGSVGIFLTPSDPEEEDACYLLTAHHVLINGNTQMTSPDGPTMLQTVSQFDVLRQLAEIIVSSGLEPEEQEEECSRVFSQIKQGVATLVHSAIGKGFDSSREDWALAKVAPGFCGKNGDWGSNTMQVEMLRGLLAMETTIQLETGTGLGHTVAGDKVFKIGAATGITRGVVNGTDFYTYHRGTACPAPDPETTTTTTSFDTPVVDRTILNVVLPYHLSPGRGISPFCAGGDSGAGVFKLEQGSGEQVHGGSARVVWVGLLVGIDHAYADSYNDLGLFVRQDEVLTQIRMKTGRRWGLYTASGGGST</sequence>
<comment type="caution">
    <text evidence="2">The sequence shown here is derived from an EMBL/GenBank/DDBJ whole genome shotgun (WGS) entry which is preliminary data.</text>
</comment>
<feature type="compositionally biased region" description="Pro residues" evidence="1">
    <location>
        <begin position="327"/>
        <end position="343"/>
    </location>
</feature>
<evidence type="ECO:0000256" key="1">
    <source>
        <dbReference type="SAM" id="MobiDB-lite"/>
    </source>
</evidence>
<protein>
    <submittedName>
        <fullName evidence="2">Uncharacterized protein</fullName>
    </submittedName>
</protein>
<reference evidence="2 3" key="1">
    <citation type="submission" date="2019-09" db="EMBL/GenBank/DDBJ databases">
        <title>Draft genome of the ectomycorrhizal ascomycete Sphaerosporella brunnea.</title>
        <authorList>
            <consortium name="DOE Joint Genome Institute"/>
            <person name="Benucci G.M."/>
            <person name="Marozzi G."/>
            <person name="Antonielli L."/>
            <person name="Sanchez S."/>
            <person name="Marco P."/>
            <person name="Wang X."/>
            <person name="Falini L.B."/>
            <person name="Barry K."/>
            <person name="Haridas S."/>
            <person name="Lipzen A."/>
            <person name="Labutti K."/>
            <person name="Grigoriev I.V."/>
            <person name="Murat C."/>
            <person name="Martin F."/>
            <person name="Albertini E."/>
            <person name="Donnini D."/>
            <person name="Bonito G."/>
        </authorList>
    </citation>
    <scope>NUCLEOTIDE SEQUENCE [LARGE SCALE GENOMIC DNA]</scope>
    <source>
        <strain evidence="2 3">Sb_GMNB300</strain>
    </source>
</reference>
<evidence type="ECO:0000313" key="3">
    <source>
        <dbReference type="Proteomes" id="UP000326924"/>
    </source>
</evidence>
<feature type="region of interest" description="Disordered" evidence="1">
    <location>
        <begin position="324"/>
        <end position="352"/>
    </location>
</feature>
<dbReference type="Proteomes" id="UP000326924">
    <property type="component" value="Unassembled WGS sequence"/>
</dbReference>
<gene>
    <name evidence="2" type="ORF">FN846DRAFT_910281</name>
</gene>
<accession>A0A5J5EMD5</accession>
<feature type="compositionally biased region" description="Basic residues" evidence="1">
    <location>
        <begin position="1"/>
        <end position="22"/>
    </location>
</feature>
<proteinExistence type="predicted"/>
<evidence type="ECO:0000313" key="2">
    <source>
        <dbReference type="EMBL" id="KAA8897738.1"/>
    </source>
</evidence>
<keyword evidence="3" id="KW-1185">Reference proteome</keyword>
<dbReference type="SUPFAM" id="SSF101447">
    <property type="entry name" value="Formin homology 2 domain (FH2 domain)"/>
    <property type="match status" value="1"/>
</dbReference>